<organism evidence="2 3">
    <name type="scientific">Staphylococcus nepalensis</name>
    <dbReference type="NCBI Taxonomy" id="214473"/>
    <lineage>
        <taxon>Bacteria</taxon>
        <taxon>Bacillati</taxon>
        <taxon>Bacillota</taxon>
        <taxon>Bacilli</taxon>
        <taxon>Bacillales</taxon>
        <taxon>Staphylococcaceae</taxon>
        <taxon>Staphylococcus</taxon>
    </lineage>
</organism>
<evidence type="ECO:0000313" key="3">
    <source>
        <dbReference type="Proteomes" id="UP000254412"/>
    </source>
</evidence>
<evidence type="ECO:0000256" key="1">
    <source>
        <dbReference type="SAM" id="Phobius"/>
    </source>
</evidence>
<reference evidence="2 3" key="1">
    <citation type="submission" date="2018-06" db="EMBL/GenBank/DDBJ databases">
        <authorList>
            <consortium name="Pathogen Informatics"/>
            <person name="Doyle S."/>
        </authorList>
    </citation>
    <scope>NUCLEOTIDE SEQUENCE [LARGE SCALE GENOMIC DNA]</scope>
    <source>
        <strain evidence="2 3">NCTC13834</strain>
    </source>
</reference>
<keyword evidence="1" id="KW-1133">Transmembrane helix</keyword>
<feature type="transmembrane region" description="Helical" evidence="1">
    <location>
        <begin position="6"/>
        <end position="26"/>
    </location>
</feature>
<dbReference type="AlphaFoldDB" id="A0A380GLW1"/>
<keyword evidence="1" id="KW-0812">Transmembrane</keyword>
<keyword evidence="1" id="KW-0472">Membrane</keyword>
<accession>A0A380GLW1</accession>
<dbReference type="RefSeq" id="WP_142758154.1">
    <property type="nucleotide sequence ID" value="NZ_JBBCXS010000008.1"/>
</dbReference>
<name>A0A380GLW1_9STAP</name>
<sequence length="59" mass="6888">MILIFWIDFLINVLFQNILYISFILIEPEVLINISGSSYGIADCLLEKYTCDSFYKIAF</sequence>
<dbReference type="EMBL" id="UHDS01000001">
    <property type="protein sequence ID" value="SUM54585.1"/>
    <property type="molecule type" value="Genomic_DNA"/>
</dbReference>
<evidence type="ECO:0000313" key="2">
    <source>
        <dbReference type="EMBL" id="SUM54585.1"/>
    </source>
</evidence>
<gene>
    <name evidence="2" type="ORF">NCTC13834_00882</name>
</gene>
<dbReference type="Proteomes" id="UP000254412">
    <property type="component" value="Unassembled WGS sequence"/>
</dbReference>
<protein>
    <submittedName>
        <fullName evidence="2">Uncharacterized protein</fullName>
    </submittedName>
</protein>
<proteinExistence type="predicted"/>